<accession>A0A430B4I3</accession>
<dbReference type="EMBL" id="NGKA01000002">
    <property type="protein sequence ID" value="RSU15122.1"/>
    <property type="molecule type" value="Genomic_DNA"/>
</dbReference>
<dbReference type="Proteomes" id="UP000287605">
    <property type="component" value="Unassembled WGS sequence"/>
</dbReference>
<evidence type="ECO:0000313" key="2">
    <source>
        <dbReference type="Proteomes" id="UP000287605"/>
    </source>
</evidence>
<comment type="caution">
    <text evidence="1">The sequence shown here is derived from an EMBL/GenBank/DDBJ whole genome shotgun (WGS) entry which is preliminary data.</text>
</comment>
<reference evidence="1 2" key="1">
    <citation type="submission" date="2017-05" db="EMBL/GenBank/DDBJ databases">
        <title>Vagococcus spp. assemblies.</title>
        <authorList>
            <person name="Gulvik C.A."/>
        </authorList>
    </citation>
    <scope>NUCLEOTIDE SEQUENCE [LARGE SCALE GENOMIC DNA]</scope>
    <source>
        <strain evidence="1 2">CCUG 51432</strain>
    </source>
</reference>
<keyword evidence="2" id="KW-1185">Reference proteome</keyword>
<proteinExistence type="predicted"/>
<evidence type="ECO:0000313" key="1">
    <source>
        <dbReference type="EMBL" id="RSU15122.1"/>
    </source>
</evidence>
<organism evidence="1 2">
    <name type="scientific">Vagococcus elongatus</name>
    <dbReference type="NCBI Taxonomy" id="180344"/>
    <lineage>
        <taxon>Bacteria</taxon>
        <taxon>Bacillati</taxon>
        <taxon>Bacillota</taxon>
        <taxon>Bacilli</taxon>
        <taxon>Lactobacillales</taxon>
        <taxon>Enterococcaceae</taxon>
        <taxon>Vagococcus</taxon>
    </lineage>
</organism>
<dbReference type="AlphaFoldDB" id="A0A430B4I3"/>
<protein>
    <recommendedName>
        <fullName evidence="3">ABC transporter domain-containing protein</fullName>
    </recommendedName>
</protein>
<gene>
    <name evidence="1" type="ORF">CBF29_01970</name>
</gene>
<name>A0A430B4I3_9ENTE</name>
<sequence length="173" mass="20146">MKVLISRGNKDGKKVGLTNELDDGFYIFLCPKEQSAAIDIQSNGHIIRDNGTLLPYLSIKQQLFSSVSFKRRKEYLKILKKWWAYFRLDKDFLEDTPEKLSPEQLLLINFIHSVAQQKPIIAFEDSKEIILKQFWLDLFPALEKIATEEQLTIILVTSNKQMAEEAQTWLLNK</sequence>
<evidence type="ECO:0008006" key="3">
    <source>
        <dbReference type="Google" id="ProtNLM"/>
    </source>
</evidence>